<dbReference type="EMBL" id="JBBWRZ010000007">
    <property type="protein sequence ID" value="KAK8232210.1"/>
    <property type="molecule type" value="Genomic_DNA"/>
</dbReference>
<gene>
    <name evidence="2" type="ORF">HDK90DRAFT_301652</name>
</gene>
<sequence length="386" mass="43005">MARPRRRCSQDPRNPYFHRTLVSSVRSRRRDATREHRAACHASGPHPSIPLTLTTDTRQFQVGINVHSLPFSRRAACGRPRKAVHEEAGFLKPQPTNLLQQGSWVNKDPSTTFFPKWLQRLLARKAGKAPLAAQNEISQLLALTNPSHPESLAVYPAGIGGEVPYDFENPPEGTPTLPPAYPNHPFGEPDDSLPMLGGNLHELTSNEPCRNYTTFFHPRCGRLLLGLDEIGQRDAHGRRLHLSHYFPVDRADDPWMDPFLRPVHFGSPLTSSEPSPEASSCPSECWSDETACSPPTGKTLDVPKTPKDPLSNIDVRQTIQAYSLFTRMASRLGLRREPAASTPNPSAEPFPAFDPNFRTPARNHPDLVYPMPPAPRFSRRNNSVPA</sequence>
<protein>
    <submittedName>
        <fullName evidence="2">Uncharacterized protein</fullName>
    </submittedName>
</protein>
<feature type="compositionally biased region" description="Low complexity" evidence="1">
    <location>
        <begin position="268"/>
        <end position="285"/>
    </location>
</feature>
<evidence type="ECO:0000256" key="1">
    <source>
        <dbReference type="SAM" id="MobiDB-lite"/>
    </source>
</evidence>
<reference evidence="2 3" key="1">
    <citation type="submission" date="2024-04" db="EMBL/GenBank/DDBJ databases">
        <title>Phyllosticta paracitricarpa is synonymous to the EU quarantine fungus P. citricarpa based on phylogenomic analyses.</title>
        <authorList>
            <consortium name="Lawrence Berkeley National Laboratory"/>
            <person name="Van Ingen-Buijs V.A."/>
            <person name="Van Westerhoven A.C."/>
            <person name="Haridas S."/>
            <person name="Skiadas P."/>
            <person name="Martin F."/>
            <person name="Groenewald J.Z."/>
            <person name="Crous P.W."/>
            <person name="Seidl M.F."/>
        </authorList>
    </citation>
    <scope>NUCLEOTIDE SEQUENCE [LARGE SCALE GENOMIC DNA]</scope>
    <source>
        <strain evidence="2 3">CBS 123374</strain>
    </source>
</reference>
<accession>A0ABR1YK82</accession>
<dbReference type="Proteomes" id="UP001492380">
    <property type="component" value="Unassembled WGS sequence"/>
</dbReference>
<name>A0ABR1YK82_9PEZI</name>
<organism evidence="2 3">
    <name type="scientific">Phyllosticta capitalensis</name>
    <dbReference type="NCBI Taxonomy" id="121624"/>
    <lineage>
        <taxon>Eukaryota</taxon>
        <taxon>Fungi</taxon>
        <taxon>Dikarya</taxon>
        <taxon>Ascomycota</taxon>
        <taxon>Pezizomycotina</taxon>
        <taxon>Dothideomycetes</taxon>
        <taxon>Dothideomycetes incertae sedis</taxon>
        <taxon>Botryosphaeriales</taxon>
        <taxon>Phyllostictaceae</taxon>
        <taxon>Phyllosticta</taxon>
    </lineage>
</organism>
<evidence type="ECO:0000313" key="3">
    <source>
        <dbReference type="Proteomes" id="UP001492380"/>
    </source>
</evidence>
<evidence type="ECO:0000313" key="2">
    <source>
        <dbReference type="EMBL" id="KAK8232210.1"/>
    </source>
</evidence>
<proteinExistence type="predicted"/>
<comment type="caution">
    <text evidence="2">The sequence shown here is derived from an EMBL/GenBank/DDBJ whole genome shotgun (WGS) entry which is preliminary data.</text>
</comment>
<feature type="region of interest" description="Disordered" evidence="1">
    <location>
        <begin position="336"/>
        <end position="386"/>
    </location>
</feature>
<feature type="region of interest" description="Disordered" evidence="1">
    <location>
        <begin position="26"/>
        <end position="50"/>
    </location>
</feature>
<feature type="region of interest" description="Disordered" evidence="1">
    <location>
        <begin position="268"/>
        <end position="311"/>
    </location>
</feature>
<keyword evidence="3" id="KW-1185">Reference proteome</keyword>